<dbReference type="Pfam" id="PF00700">
    <property type="entry name" value="Flagellin_C"/>
    <property type="match status" value="1"/>
</dbReference>
<keyword evidence="4" id="KW-0964">Secreted</keyword>
<evidence type="ECO:0000313" key="8">
    <source>
        <dbReference type="Proteomes" id="UP000476055"/>
    </source>
</evidence>
<dbReference type="GO" id="GO:0005576">
    <property type="term" value="C:extracellular region"/>
    <property type="evidence" value="ECO:0007669"/>
    <property type="project" value="UniProtKB-SubCell"/>
</dbReference>
<keyword evidence="7" id="KW-0969">Cilium</keyword>
<keyword evidence="8" id="KW-1185">Reference proteome</keyword>
<evidence type="ECO:0000313" key="7">
    <source>
        <dbReference type="EMBL" id="MST58360.1"/>
    </source>
</evidence>
<dbReference type="SUPFAM" id="SSF64518">
    <property type="entry name" value="Phase 1 flagellin"/>
    <property type="match status" value="1"/>
</dbReference>
<dbReference type="Gene3D" id="6.10.10.10">
    <property type="entry name" value="Flagellar export chaperone, C-terminal domain"/>
    <property type="match status" value="1"/>
</dbReference>
<dbReference type="GO" id="GO:0009288">
    <property type="term" value="C:bacterial-type flagellum"/>
    <property type="evidence" value="ECO:0007669"/>
    <property type="project" value="UniProtKB-SubCell"/>
</dbReference>
<keyword evidence="3 4" id="KW-0975">Bacterial flagellum</keyword>
<accession>A0A6L5YK97</accession>
<dbReference type="RefSeq" id="WP_154496539.1">
    <property type="nucleotide sequence ID" value="NZ_VUMU01000010.1"/>
</dbReference>
<keyword evidence="7" id="KW-0282">Flagellum</keyword>
<proteinExistence type="inferred from homology"/>
<evidence type="ECO:0000256" key="3">
    <source>
        <dbReference type="ARBA" id="ARBA00023143"/>
    </source>
</evidence>
<evidence type="ECO:0000256" key="4">
    <source>
        <dbReference type="RuleBase" id="RU362073"/>
    </source>
</evidence>
<dbReference type="Gene3D" id="3.30.70.2120">
    <property type="match status" value="1"/>
</dbReference>
<reference evidence="7 8" key="1">
    <citation type="submission" date="2019-08" db="EMBL/GenBank/DDBJ databases">
        <title>In-depth cultivation of the pig gut microbiome towards novel bacterial diversity and tailored functional studies.</title>
        <authorList>
            <person name="Wylensek D."/>
            <person name="Hitch T.C.A."/>
            <person name="Clavel T."/>
        </authorList>
    </citation>
    <scope>NUCLEOTIDE SEQUENCE [LARGE SCALE GENOMIC DNA]</scope>
    <source>
        <strain evidence="7 8">WCA3-601-WT-6H</strain>
    </source>
</reference>
<evidence type="ECO:0000256" key="1">
    <source>
        <dbReference type="ARBA" id="ARBA00005709"/>
    </source>
</evidence>
<evidence type="ECO:0000259" key="5">
    <source>
        <dbReference type="Pfam" id="PF00669"/>
    </source>
</evidence>
<dbReference type="InterPro" id="IPR046358">
    <property type="entry name" value="Flagellin_C"/>
</dbReference>
<gene>
    <name evidence="7" type="ORF">FYJ59_08935</name>
</gene>
<dbReference type="InterPro" id="IPR001029">
    <property type="entry name" value="Flagellin_N"/>
</dbReference>
<dbReference type="PRINTS" id="PR00207">
    <property type="entry name" value="FLAGELLIN"/>
</dbReference>
<sequence length="370" mass="40455">MRINYNVSAMLSNNALSTNDDLLSKSLERLSSGLKINHAKDNPAGLAMSKRMNAQIEGLSVANQNASDGVSIIEIADGAMTEISEMLQRINELSVKAATGTMTDDDRATVQSEVAQLKEEITRISDTTEFNGQKLLNGEFDLKGYTDKQEIKVNYCSPDVPVKEYTIQSMKFKKDAEGNFEVDGDIKFGDGFKEVEPLKTDMKDNLLTITGTNDFEMRLDVSEAKEGDSYDGMKIDATGIGAMRLQIGANEGQVLEVNIPAVTLQNMGIEDIDVNTQDGAKDAISRVDGAIKYVSSVRGRLGAFQNRLESSINSLDVTSENMTAAYSRIMDVDMAEEMTSYTTYQILAQAGTSMLAQANERPSQVLQLLQ</sequence>
<dbReference type="AlphaFoldDB" id="A0A6L5YK97"/>
<evidence type="ECO:0000259" key="6">
    <source>
        <dbReference type="Pfam" id="PF00700"/>
    </source>
</evidence>
<dbReference type="Pfam" id="PF00669">
    <property type="entry name" value="Flagellin_N"/>
    <property type="match status" value="1"/>
</dbReference>
<comment type="similarity">
    <text evidence="1 4">Belongs to the bacterial flagellin family.</text>
</comment>
<dbReference type="PANTHER" id="PTHR42792">
    <property type="entry name" value="FLAGELLIN"/>
    <property type="match status" value="1"/>
</dbReference>
<feature type="domain" description="Flagellin C-terminal" evidence="6">
    <location>
        <begin position="285"/>
        <end position="369"/>
    </location>
</feature>
<dbReference type="GO" id="GO:0005198">
    <property type="term" value="F:structural molecule activity"/>
    <property type="evidence" value="ECO:0007669"/>
    <property type="project" value="UniProtKB-UniRule"/>
</dbReference>
<keyword evidence="7" id="KW-0966">Cell projection</keyword>
<comment type="subcellular location">
    <subcellularLocation>
        <location evidence="4">Secreted</location>
    </subcellularLocation>
    <subcellularLocation>
        <location evidence="4">Bacterial flagellum</location>
    </subcellularLocation>
</comment>
<dbReference type="EMBL" id="VUMU01000010">
    <property type="protein sequence ID" value="MST58360.1"/>
    <property type="molecule type" value="Genomic_DNA"/>
</dbReference>
<dbReference type="Gene3D" id="1.20.1330.10">
    <property type="entry name" value="f41 fragment of flagellin, N-terminal domain"/>
    <property type="match status" value="1"/>
</dbReference>
<protein>
    <recommendedName>
        <fullName evidence="2 4">Flagellin</fullName>
    </recommendedName>
</protein>
<comment type="caution">
    <text evidence="7">The sequence shown here is derived from an EMBL/GenBank/DDBJ whole genome shotgun (WGS) entry which is preliminary data.</text>
</comment>
<dbReference type="InterPro" id="IPR042187">
    <property type="entry name" value="Flagellin_C_sub2"/>
</dbReference>
<dbReference type="PANTHER" id="PTHR42792:SF2">
    <property type="entry name" value="FLAGELLIN"/>
    <property type="match status" value="1"/>
</dbReference>
<name>A0A6L5YK97_9FIRM</name>
<organism evidence="7 8">
    <name type="scientific">Waltera intestinalis</name>
    <dbReference type="NCBI Taxonomy" id="2606635"/>
    <lineage>
        <taxon>Bacteria</taxon>
        <taxon>Bacillati</taxon>
        <taxon>Bacillota</taxon>
        <taxon>Clostridia</taxon>
        <taxon>Lachnospirales</taxon>
        <taxon>Lachnospiraceae</taxon>
        <taxon>Waltera</taxon>
    </lineage>
</organism>
<comment type="function">
    <text evidence="4">Flagellin is the subunit protein which polymerizes to form the filaments of bacterial flagella.</text>
</comment>
<feature type="domain" description="Flagellin N-terminal" evidence="5">
    <location>
        <begin position="3"/>
        <end position="139"/>
    </location>
</feature>
<dbReference type="InterPro" id="IPR001492">
    <property type="entry name" value="Flagellin"/>
</dbReference>
<evidence type="ECO:0000256" key="2">
    <source>
        <dbReference type="ARBA" id="ARBA00020110"/>
    </source>
</evidence>
<dbReference type="Proteomes" id="UP000476055">
    <property type="component" value="Unassembled WGS sequence"/>
</dbReference>